<sequence length="81" mass="8751">MPASEDTGEKSPLSKQIIPALNISKENSVKFKLKEQRRLLAIAIASVAGPSPSQASPWEAELHGHVLMKNTSDKIHGYQSG</sequence>
<accession>A0ACC2F445</accession>
<name>A0ACC2F445_DALPE</name>
<protein>
    <submittedName>
        <fullName evidence="1">Uncharacterized protein</fullName>
    </submittedName>
</protein>
<proteinExistence type="predicted"/>
<gene>
    <name evidence="1" type="ORF">DPEC_G00347460</name>
</gene>
<dbReference type="EMBL" id="CM055762">
    <property type="protein sequence ID" value="KAJ7986116.1"/>
    <property type="molecule type" value="Genomic_DNA"/>
</dbReference>
<evidence type="ECO:0000313" key="2">
    <source>
        <dbReference type="Proteomes" id="UP001157502"/>
    </source>
</evidence>
<organism evidence="1 2">
    <name type="scientific">Dallia pectoralis</name>
    <name type="common">Alaska blackfish</name>
    <dbReference type="NCBI Taxonomy" id="75939"/>
    <lineage>
        <taxon>Eukaryota</taxon>
        <taxon>Metazoa</taxon>
        <taxon>Chordata</taxon>
        <taxon>Craniata</taxon>
        <taxon>Vertebrata</taxon>
        <taxon>Euteleostomi</taxon>
        <taxon>Actinopterygii</taxon>
        <taxon>Neopterygii</taxon>
        <taxon>Teleostei</taxon>
        <taxon>Protacanthopterygii</taxon>
        <taxon>Esociformes</taxon>
        <taxon>Umbridae</taxon>
        <taxon>Dallia</taxon>
    </lineage>
</organism>
<keyword evidence="2" id="KW-1185">Reference proteome</keyword>
<reference evidence="1" key="1">
    <citation type="submission" date="2021-05" db="EMBL/GenBank/DDBJ databases">
        <authorList>
            <person name="Pan Q."/>
            <person name="Jouanno E."/>
            <person name="Zahm M."/>
            <person name="Klopp C."/>
            <person name="Cabau C."/>
            <person name="Louis A."/>
            <person name="Berthelot C."/>
            <person name="Parey E."/>
            <person name="Roest Crollius H."/>
            <person name="Montfort J."/>
            <person name="Robinson-Rechavi M."/>
            <person name="Bouchez O."/>
            <person name="Lampietro C."/>
            <person name="Lopez Roques C."/>
            <person name="Donnadieu C."/>
            <person name="Postlethwait J."/>
            <person name="Bobe J."/>
            <person name="Dillon D."/>
            <person name="Chandos A."/>
            <person name="von Hippel F."/>
            <person name="Guiguen Y."/>
        </authorList>
    </citation>
    <scope>NUCLEOTIDE SEQUENCE</scope>
    <source>
        <strain evidence="1">YG-Jan2019</strain>
    </source>
</reference>
<evidence type="ECO:0000313" key="1">
    <source>
        <dbReference type="EMBL" id="KAJ7986116.1"/>
    </source>
</evidence>
<comment type="caution">
    <text evidence="1">The sequence shown here is derived from an EMBL/GenBank/DDBJ whole genome shotgun (WGS) entry which is preliminary data.</text>
</comment>
<dbReference type="Proteomes" id="UP001157502">
    <property type="component" value="Chromosome 35"/>
</dbReference>